<evidence type="ECO:0000313" key="2">
    <source>
        <dbReference type="Proteomes" id="UP000241771"/>
    </source>
</evidence>
<keyword evidence="1" id="KW-0378">Hydrolase</keyword>
<keyword evidence="1" id="KW-0540">Nuclease</keyword>
<dbReference type="Gene3D" id="3.40.50.300">
    <property type="entry name" value="P-loop containing nucleotide triphosphate hydrolases"/>
    <property type="match status" value="1"/>
</dbReference>
<dbReference type="GO" id="GO:0004519">
    <property type="term" value="F:endonuclease activity"/>
    <property type="evidence" value="ECO:0007669"/>
    <property type="project" value="UniProtKB-KW"/>
</dbReference>
<evidence type="ECO:0000313" key="1">
    <source>
        <dbReference type="EMBL" id="PSW19044.1"/>
    </source>
</evidence>
<keyword evidence="1" id="KW-0255">Endonuclease</keyword>
<accession>A0A2T3NRY0</accession>
<dbReference type="InterPro" id="IPR027417">
    <property type="entry name" value="P-loop_NTPase"/>
</dbReference>
<keyword evidence="2" id="KW-1185">Reference proteome</keyword>
<dbReference type="EMBL" id="PYMA01000008">
    <property type="protein sequence ID" value="PSW19044.1"/>
    <property type="molecule type" value="Genomic_DNA"/>
</dbReference>
<comment type="caution">
    <text evidence="1">The sequence shown here is derived from an EMBL/GenBank/DDBJ whole genome shotgun (WGS) entry which is preliminary data.</text>
</comment>
<proteinExistence type="predicted"/>
<organism evidence="1 2">
    <name type="scientific">Photobacterium sanctipauli</name>
    <dbReference type="NCBI Taxonomy" id="1342794"/>
    <lineage>
        <taxon>Bacteria</taxon>
        <taxon>Pseudomonadati</taxon>
        <taxon>Pseudomonadota</taxon>
        <taxon>Gammaproteobacteria</taxon>
        <taxon>Vibrionales</taxon>
        <taxon>Vibrionaceae</taxon>
        <taxon>Photobacterium</taxon>
    </lineage>
</organism>
<reference evidence="1 2" key="1">
    <citation type="submission" date="2018-01" db="EMBL/GenBank/DDBJ databases">
        <title>Whole genome sequencing of Histamine producing bacteria.</title>
        <authorList>
            <person name="Butler K."/>
        </authorList>
    </citation>
    <scope>NUCLEOTIDE SEQUENCE [LARGE SCALE GENOMIC DNA]</scope>
    <source>
        <strain evidence="1 2">DSM 100436</strain>
    </source>
</reference>
<sequence>MELTPLPKPFILLAGISGTGKTRFIREQAKSSGDLEQTYCLVSVRPDWHEPSDLLGYISRLGKSGAEYIATDVLKFIVQAWLEIIDDIVDSDGDLYWEGGVLESIRPFWLCLDEMNLAPVEQYFADYLSVMETRTWYTPEELEEFNDTNSTSFDYYYDCDPLLKPTLFEQLEEAGKDKLRRDLGLEGSKYDNIWRYFQTNGISLPFNLIVAGTVNMDETTHGFSRKVIDRALTIDFGMFYPNDFLQYFEPQTKPLALGYPTLSRASLDALKNTPSDPDGEKSINFLSEINSILKGTPFELAYRALNELLLSVICTAPENDTQLQATWDDFLMCKILPRIEGDADKLASKDVDEHEIYNEQTLLSDLEKVIRQQLNGIWDTQRQDLLRESSPDSSEPLLVPCRSKGKLEWMQGRLQSNGFASFWP</sequence>
<dbReference type="AlphaFoldDB" id="A0A2T3NRY0"/>
<name>A0A2T3NRY0_9GAMM</name>
<gene>
    <name evidence="1" type="ORF">C9I98_13710</name>
</gene>
<dbReference type="OrthoDB" id="9781481at2"/>
<dbReference type="SUPFAM" id="SSF52540">
    <property type="entry name" value="P-loop containing nucleoside triphosphate hydrolases"/>
    <property type="match status" value="1"/>
</dbReference>
<dbReference type="Proteomes" id="UP000241771">
    <property type="component" value="Unassembled WGS sequence"/>
</dbReference>
<protein>
    <submittedName>
        <fullName evidence="1">Restriction endonuclease</fullName>
    </submittedName>
</protein>